<keyword evidence="2" id="KW-1185">Reference proteome</keyword>
<dbReference type="WBParaSite" id="SSLN_0000244401-mRNA-1">
    <property type="protein sequence ID" value="SSLN_0000244401-mRNA-1"/>
    <property type="gene ID" value="SSLN_0000244401"/>
</dbReference>
<name>A0A183SDS6_SCHSO</name>
<protein>
    <submittedName>
        <fullName evidence="3">FERM domain-containing protein</fullName>
    </submittedName>
</protein>
<evidence type="ECO:0000313" key="2">
    <source>
        <dbReference type="Proteomes" id="UP000275846"/>
    </source>
</evidence>
<reference evidence="1 2" key="2">
    <citation type="submission" date="2018-11" db="EMBL/GenBank/DDBJ databases">
        <authorList>
            <consortium name="Pathogen Informatics"/>
        </authorList>
    </citation>
    <scope>NUCLEOTIDE SEQUENCE [LARGE SCALE GENOMIC DNA]</scope>
    <source>
        <strain evidence="1 2">NST_G2</strain>
    </source>
</reference>
<accession>A0A183SDS6</accession>
<evidence type="ECO:0000313" key="1">
    <source>
        <dbReference type="EMBL" id="VDL88759.1"/>
    </source>
</evidence>
<sequence>MLWFTPRLRVQSVDICLTVVGNASQSDSFLILHDPRLLDSVLTPGIGGGGGESAVDALQVYYHFKLNHVQVTVPATHCVERTVDLIEKYGLHKAYMDLRTDATKAAFFGCSRLFQQWLPEMQDAWTTRKAEEIQGYEDRNEMKNFFKATKAIYGPCIKRTAPLLSSDGTTWLTEKLQIRKRWAKNFTSVLNCSSANSDSAIDQLPHVDASNELNLPPFLS</sequence>
<dbReference type="EMBL" id="UYSU01032235">
    <property type="protein sequence ID" value="VDL88759.1"/>
    <property type="molecule type" value="Genomic_DNA"/>
</dbReference>
<evidence type="ECO:0000313" key="3">
    <source>
        <dbReference type="WBParaSite" id="SSLN_0000244401-mRNA-1"/>
    </source>
</evidence>
<dbReference type="AlphaFoldDB" id="A0A183SDS6"/>
<dbReference type="Proteomes" id="UP000275846">
    <property type="component" value="Unassembled WGS sequence"/>
</dbReference>
<organism evidence="3">
    <name type="scientific">Schistocephalus solidus</name>
    <name type="common">Tapeworm</name>
    <dbReference type="NCBI Taxonomy" id="70667"/>
    <lineage>
        <taxon>Eukaryota</taxon>
        <taxon>Metazoa</taxon>
        <taxon>Spiralia</taxon>
        <taxon>Lophotrochozoa</taxon>
        <taxon>Platyhelminthes</taxon>
        <taxon>Cestoda</taxon>
        <taxon>Eucestoda</taxon>
        <taxon>Diphyllobothriidea</taxon>
        <taxon>Diphyllobothriidae</taxon>
        <taxon>Schistocephalus</taxon>
    </lineage>
</organism>
<dbReference type="OrthoDB" id="425681at2759"/>
<proteinExistence type="predicted"/>
<reference evidence="3" key="1">
    <citation type="submission" date="2016-06" db="UniProtKB">
        <authorList>
            <consortium name="WormBaseParasite"/>
        </authorList>
    </citation>
    <scope>IDENTIFICATION</scope>
</reference>
<gene>
    <name evidence="1" type="ORF">SSLN_LOCUS2374</name>
</gene>